<dbReference type="InterPro" id="IPR002403">
    <property type="entry name" value="Cyt_P450_E_grp-IV"/>
</dbReference>
<protein>
    <submittedName>
        <fullName evidence="6">Cytochrome P450</fullName>
    </submittedName>
</protein>
<evidence type="ECO:0000256" key="4">
    <source>
        <dbReference type="ARBA" id="ARBA00023004"/>
    </source>
</evidence>
<sequence>MSSVFAQRSSYIRQGIDFEGGVLPLSAEFRVSGAIEHKLTRDHLFIGDGASDFIGTWRGSRVQLYALSRRAIDAVVNPRVAGVHIDRDTAARHSFGQLSPEAVTFASSKRADFKERKRNLVVATGSSDALEVTVRALDRHLPVGSGEIGLDLRPVVTVCVREAVAEAVWGEAAFAPVRYVDREGRECSLPFAEALYENFLRLRKFANTYAMRVEPRLQHLPLTREQRLMRANTRALQQHMLQMSAHPPDSTVAGHLARLHSDSGFSTGVIRDDTATSFVAAVDTTRTAVLATLKHVLAPRNSTWKGRVGEVAPELASASAVVRACVMEALRVDTPGSVFNGRVTEDFDLKFGDRVVRLHRNTLIMPNIHAVHALSGPTFDPARLLNAHGAVVDSTKVMPFGKGPRSCPGKSFAVSMIAVFVAAFLRAYPDAHLDPTQYDNRYPIHTSSEHGLYIALRT</sequence>
<keyword evidence="5" id="KW-0560">Oxidoreductase</keyword>
<dbReference type="Pfam" id="PF00067">
    <property type="entry name" value="p450"/>
    <property type="match status" value="1"/>
</dbReference>
<comment type="cofactor">
    <cofactor evidence="1">
        <name>heme</name>
        <dbReference type="ChEBI" id="CHEBI:30413"/>
    </cofactor>
</comment>
<dbReference type="Gene3D" id="1.10.630.10">
    <property type="entry name" value="Cytochrome P450"/>
    <property type="match status" value="1"/>
</dbReference>
<comment type="similarity">
    <text evidence="2 5">Belongs to the cytochrome P450 family.</text>
</comment>
<dbReference type="Proteomes" id="UP001081071">
    <property type="component" value="Unassembled WGS sequence"/>
</dbReference>
<keyword evidence="4 5" id="KW-0408">Iron</keyword>
<keyword evidence="3 5" id="KW-0479">Metal-binding</keyword>
<dbReference type="InterPro" id="IPR017972">
    <property type="entry name" value="Cyt_P450_CS"/>
</dbReference>
<dbReference type="PANTHER" id="PTHR24305">
    <property type="entry name" value="CYTOCHROME P450"/>
    <property type="match status" value="1"/>
</dbReference>
<evidence type="ECO:0000313" key="7">
    <source>
        <dbReference type="Proteomes" id="UP001081071"/>
    </source>
</evidence>
<evidence type="ECO:0000256" key="3">
    <source>
        <dbReference type="ARBA" id="ARBA00022723"/>
    </source>
</evidence>
<keyword evidence="5" id="KW-0503">Monooxygenase</keyword>
<accession>A0ABT4MLB2</accession>
<dbReference type="CDD" id="cd00302">
    <property type="entry name" value="cytochrome_P450"/>
    <property type="match status" value="1"/>
</dbReference>
<comment type="caution">
    <text evidence="6">The sequence shown here is derived from an EMBL/GenBank/DDBJ whole genome shotgun (WGS) entry which is preliminary data.</text>
</comment>
<evidence type="ECO:0000256" key="5">
    <source>
        <dbReference type="RuleBase" id="RU000461"/>
    </source>
</evidence>
<dbReference type="PANTHER" id="PTHR24305:SF166">
    <property type="entry name" value="CYTOCHROME P450 12A4, MITOCHONDRIAL-RELATED"/>
    <property type="match status" value="1"/>
</dbReference>
<keyword evidence="7" id="KW-1185">Reference proteome</keyword>
<organism evidence="6 7">
    <name type="scientific">Rhodococcus ruber</name>
    <dbReference type="NCBI Taxonomy" id="1830"/>
    <lineage>
        <taxon>Bacteria</taxon>
        <taxon>Bacillati</taxon>
        <taxon>Actinomycetota</taxon>
        <taxon>Actinomycetes</taxon>
        <taxon>Mycobacteriales</taxon>
        <taxon>Nocardiaceae</taxon>
        <taxon>Rhodococcus</taxon>
    </lineage>
</organism>
<dbReference type="InterPro" id="IPR001128">
    <property type="entry name" value="Cyt_P450"/>
</dbReference>
<reference evidence="6" key="1">
    <citation type="submission" date="2022-12" db="EMBL/GenBank/DDBJ databases">
        <authorList>
            <person name="Krivoruchko A.V."/>
            <person name="Elkin A."/>
        </authorList>
    </citation>
    <scope>NUCLEOTIDE SEQUENCE</scope>
    <source>
        <strain evidence="6">IEGM 1391</strain>
    </source>
</reference>
<evidence type="ECO:0000256" key="2">
    <source>
        <dbReference type="ARBA" id="ARBA00010617"/>
    </source>
</evidence>
<keyword evidence="5" id="KW-0349">Heme</keyword>
<dbReference type="InterPro" id="IPR050121">
    <property type="entry name" value="Cytochrome_P450_monoxygenase"/>
</dbReference>
<name>A0ABT4MLB2_9NOCA</name>
<dbReference type="PROSITE" id="PS00086">
    <property type="entry name" value="CYTOCHROME_P450"/>
    <property type="match status" value="1"/>
</dbReference>
<gene>
    <name evidence="6" type="ORF">O4220_24980</name>
</gene>
<evidence type="ECO:0000256" key="1">
    <source>
        <dbReference type="ARBA" id="ARBA00001971"/>
    </source>
</evidence>
<dbReference type="SUPFAM" id="SSF48264">
    <property type="entry name" value="Cytochrome P450"/>
    <property type="match status" value="1"/>
</dbReference>
<dbReference type="EMBL" id="JAPWIJ010000014">
    <property type="protein sequence ID" value="MCZ4521787.1"/>
    <property type="molecule type" value="Genomic_DNA"/>
</dbReference>
<evidence type="ECO:0000313" key="6">
    <source>
        <dbReference type="EMBL" id="MCZ4521787.1"/>
    </source>
</evidence>
<dbReference type="InterPro" id="IPR036396">
    <property type="entry name" value="Cyt_P450_sf"/>
</dbReference>
<proteinExistence type="inferred from homology"/>
<dbReference type="PRINTS" id="PR00465">
    <property type="entry name" value="EP450IV"/>
</dbReference>
<dbReference type="RefSeq" id="WP_269608245.1">
    <property type="nucleotide sequence ID" value="NZ_JAPWIJ010000014.1"/>
</dbReference>